<protein>
    <submittedName>
        <fullName evidence="1 3">Uncharacterized protein</fullName>
    </submittedName>
</protein>
<proteinExistence type="predicted"/>
<keyword evidence="2" id="KW-1185">Reference proteome</keyword>
<dbReference type="OrthoDB" id="10472205at2759"/>
<evidence type="ECO:0000313" key="1">
    <source>
        <dbReference type="EMBL" id="VDM00121.1"/>
    </source>
</evidence>
<dbReference type="EMBL" id="UYSU01038324">
    <property type="protein sequence ID" value="VDM00121.1"/>
    <property type="molecule type" value="Genomic_DNA"/>
</dbReference>
<reference evidence="1 2" key="2">
    <citation type="submission" date="2018-11" db="EMBL/GenBank/DDBJ databases">
        <authorList>
            <consortium name="Pathogen Informatics"/>
        </authorList>
    </citation>
    <scope>NUCLEOTIDE SEQUENCE [LARGE SCALE GENOMIC DNA]</scope>
    <source>
        <strain evidence="1 2">NST_G2</strain>
    </source>
</reference>
<organism evidence="3">
    <name type="scientific">Schistocephalus solidus</name>
    <name type="common">Tapeworm</name>
    <dbReference type="NCBI Taxonomy" id="70667"/>
    <lineage>
        <taxon>Eukaryota</taxon>
        <taxon>Metazoa</taxon>
        <taxon>Spiralia</taxon>
        <taxon>Lophotrochozoa</taxon>
        <taxon>Platyhelminthes</taxon>
        <taxon>Cestoda</taxon>
        <taxon>Eucestoda</taxon>
        <taxon>Diphyllobothriidea</taxon>
        <taxon>Diphyllobothriidae</taxon>
        <taxon>Schistocephalus</taxon>
    </lineage>
</organism>
<dbReference type="Proteomes" id="UP000275846">
    <property type="component" value="Unassembled WGS sequence"/>
</dbReference>
<evidence type="ECO:0000313" key="2">
    <source>
        <dbReference type="Proteomes" id="UP000275846"/>
    </source>
</evidence>
<dbReference type="WBParaSite" id="SSLN_0001425001-mRNA-1">
    <property type="protein sequence ID" value="SSLN_0001425001-mRNA-1"/>
    <property type="gene ID" value="SSLN_0001425001"/>
</dbReference>
<dbReference type="AlphaFoldDB" id="A0A183TB87"/>
<evidence type="ECO:0000313" key="3">
    <source>
        <dbReference type="WBParaSite" id="SSLN_0001425001-mRNA-1"/>
    </source>
</evidence>
<accession>A0A183TB87</accession>
<reference evidence="3" key="1">
    <citation type="submission" date="2016-06" db="UniProtKB">
        <authorList>
            <consortium name="WormBaseParasite"/>
        </authorList>
    </citation>
    <scope>IDENTIFICATION</scope>
</reference>
<sequence length="144" mass="15484">MPITVPAPPGVEHTVNLVEIDGRIVDAQSKIVAGGSKDVHAPLHVPFYLCIECAVFSEEVLVDGGCGHTRVKKHQPLVEESAIHPVGYAAPRRSSRQASISTAENMRLRRVGTRAQTCFTPLVTVKASDTARLSVTCAIMPSWS</sequence>
<name>A0A183TB87_SCHSO</name>
<gene>
    <name evidence="1" type="ORF">SSLN_LOCUS13735</name>
</gene>